<comment type="caution">
    <text evidence="11">The sequence shown here is derived from an EMBL/GenBank/DDBJ whole genome shotgun (WGS) entry which is preliminary data.</text>
</comment>
<dbReference type="SUPFAM" id="SSF90123">
    <property type="entry name" value="ABC transporter transmembrane region"/>
    <property type="match status" value="1"/>
</dbReference>
<feature type="domain" description="ABC transporter" evidence="9">
    <location>
        <begin position="390"/>
        <end position="624"/>
    </location>
</feature>
<feature type="transmembrane region" description="Helical" evidence="8">
    <location>
        <begin position="75"/>
        <end position="96"/>
    </location>
</feature>
<reference evidence="11" key="1">
    <citation type="journal article" date="2021" name="PeerJ">
        <title>Extensive microbial diversity within the chicken gut microbiome revealed by metagenomics and culture.</title>
        <authorList>
            <person name="Gilroy R."/>
            <person name="Ravi A."/>
            <person name="Getino M."/>
            <person name="Pursley I."/>
            <person name="Horton D.L."/>
            <person name="Alikhan N.F."/>
            <person name="Baker D."/>
            <person name="Gharbi K."/>
            <person name="Hall N."/>
            <person name="Watson M."/>
            <person name="Adriaenssens E.M."/>
            <person name="Foster-Nyarko E."/>
            <person name="Jarju S."/>
            <person name="Secka A."/>
            <person name="Antonio M."/>
            <person name="Oren A."/>
            <person name="Chaudhuri R.R."/>
            <person name="La Ragione R."/>
            <person name="Hildebrand F."/>
            <person name="Pallen M.J."/>
        </authorList>
    </citation>
    <scope>NUCLEOTIDE SEQUENCE</scope>
    <source>
        <strain evidence="11">USAMLcec4-12693</strain>
    </source>
</reference>
<organism evidence="11 12">
    <name type="scientific">Merdimonas faecis</name>
    <dbReference type="NCBI Taxonomy" id="1653435"/>
    <lineage>
        <taxon>Bacteria</taxon>
        <taxon>Bacillati</taxon>
        <taxon>Bacillota</taxon>
        <taxon>Clostridia</taxon>
        <taxon>Lachnospirales</taxon>
        <taxon>Lachnospiraceae</taxon>
        <taxon>Merdimonas</taxon>
    </lineage>
</organism>
<dbReference type="Pfam" id="PF00664">
    <property type="entry name" value="ABC_membrane"/>
    <property type="match status" value="1"/>
</dbReference>
<dbReference type="GO" id="GO:0005886">
    <property type="term" value="C:plasma membrane"/>
    <property type="evidence" value="ECO:0007669"/>
    <property type="project" value="UniProtKB-SubCell"/>
</dbReference>
<dbReference type="CDD" id="cd03254">
    <property type="entry name" value="ABCC_Glucan_exporter_like"/>
    <property type="match status" value="1"/>
</dbReference>
<evidence type="ECO:0000256" key="5">
    <source>
        <dbReference type="ARBA" id="ARBA00022840"/>
    </source>
</evidence>
<dbReference type="InterPro" id="IPR017871">
    <property type="entry name" value="ABC_transporter-like_CS"/>
</dbReference>
<feature type="transmembrane region" description="Helical" evidence="8">
    <location>
        <begin position="32"/>
        <end position="55"/>
    </location>
</feature>
<dbReference type="InterPro" id="IPR003439">
    <property type="entry name" value="ABC_transporter-like_ATP-bd"/>
</dbReference>
<sequence>MSNQGKPKVTRGTIETAKRLLGYVTSTYKVQFILVLICILISSVASISVSLSLRFLLDDFIIPLIGKKNPDYSELYMALTVLACIFMAGVLASFLYTRLMVVIGQGVLKRVRDEMFEHMQKLPIRYFDQNTNGSIMSLYTNDTDTLRQMINQSIPQVLMSAFTIVVTFIAMVALSPILTLLAVLVIGVMILVAKFIGGNSGKYFIRQQLDLANITGFVEERMNGQRVVKVFNHERKSEQEFDVLNEKLYESAANAHTFASIMGPVIGNIGNLQFVLTAVLGGFLSVMGIGNITLGVMASYLQFTKSFTQPFMQVAQQFNAIVMALAGAERIFALMDEEPEKDEGYVTLVNARRDENGEIVECRERTGMWAWKHPHQADGTVTYTELKGDVRFYDMSFGYEPDHMVLHDLTLYAKPGQKLAFVGSTGAGKTTITNLINRFYDVQDGKIRYDGININKIKKADLRHSLGIVLQDTHLFTGTIMENIRYGKLDATDEEVYSAAKLAHADQFIKMLPNGYDTMLTGDGEELSQGQRQLLAIARAAIADPPVLILDEATSSIDTRTESIVQQGMDNLMKGRTVFVIAHRLSTIRNSDAIMVLEHGRIIERGDHEDLIAQKGTYYQLYTGKLELS</sequence>
<gene>
    <name evidence="11" type="ORF">K8V39_10335</name>
</gene>
<dbReference type="OrthoDB" id="9762778at2"/>
<name>A0A9D2VZL7_9FIRM</name>
<evidence type="ECO:0000259" key="9">
    <source>
        <dbReference type="PROSITE" id="PS50893"/>
    </source>
</evidence>
<dbReference type="GO" id="GO:0015421">
    <property type="term" value="F:ABC-type oligopeptide transporter activity"/>
    <property type="evidence" value="ECO:0007669"/>
    <property type="project" value="TreeGrafter"/>
</dbReference>
<keyword evidence="7 8" id="KW-0472">Membrane</keyword>
<dbReference type="EMBL" id="DYXE01000086">
    <property type="protein sequence ID" value="HJH50648.1"/>
    <property type="molecule type" value="Genomic_DNA"/>
</dbReference>
<evidence type="ECO:0000313" key="11">
    <source>
        <dbReference type="EMBL" id="HJH50648.1"/>
    </source>
</evidence>
<feature type="transmembrane region" description="Helical" evidence="8">
    <location>
        <begin position="157"/>
        <end position="174"/>
    </location>
</feature>
<reference evidence="11" key="2">
    <citation type="submission" date="2021-09" db="EMBL/GenBank/DDBJ databases">
        <authorList>
            <person name="Gilroy R."/>
        </authorList>
    </citation>
    <scope>NUCLEOTIDE SEQUENCE</scope>
    <source>
        <strain evidence="11">USAMLcec4-12693</strain>
    </source>
</reference>
<keyword evidence="5 11" id="KW-0067">ATP-binding</keyword>
<dbReference type="SMART" id="SM00382">
    <property type="entry name" value="AAA"/>
    <property type="match status" value="1"/>
</dbReference>
<feature type="transmembrane region" description="Helical" evidence="8">
    <location>
        <begin position="274"/>
        <end position="301"/>
    </location>
</feature>
<dbReference type="InterPro" id="IPR039421">
    <property type="entry name" value="Type_1_exporter"/>
</dbReference>
<evidence type="ECO:0000256" key="7">
    <source>
        <dbReference type="ARBA" id="ARBA00023136"/>
    </source>
</evidence>
<dbReference type="CDD" id="cd18547">
    <property type="entry name" value="ABC_6TM_Tm288_like"/>
    <property type="match status" value="1"/>
</dbReference>
<dbReference type="GO" id="GO:0005524">
    <property type="term" value="F:ATP binding"/>
    <property type="evidence" value="ECO:0007669"/>
    <property type="project" value="UniProtKB-KW"/>
</dbReference>
<keyword evidence="2" id="KW-0813">Transport</keyword>
<evidence type="ECO:0000259" key="10">
    <source>
        <dbReference type="PROSITE" id="PS50929"/>
    </source>
</evidence>
<dbReference type="PROSITE" id="PS50893">
    <property type="entry name" value="ABC_TRANSPORTER_2"/>
    <property type="match status" value="1"/>
</dbReference>
<dbReference type="Proteomes" id="UP000813420">
    <property type="component" value="Unassembled WGS sequence"/>
</dbReference>
<dbReference type="PANTHER" id="PTHR43394:SF1">
    <property type="entry name" value="ATP-BINDING CASSETTE SUB-FAMILY B MEMBER 10, MITOCHONDRIAL"/>
    <property type="match status" value="1"/>
</dbReference>
<dbReference type="GO" id="GO:0016887">
    <property type="term" value="F:ATP hydrolysis activity"/>
    <property type="evidence" value="ECO:0007669"/>
    <property type="project" value="InterPro"/>
</dbReference>
<feature type="transmembrane region" description="Helical" evidence="8">
    <location>
        <begin position="180"/>
        <end position="197"/>
    </location>
</feature>
<dbReference type="SUPFAM" id="SSF52540">
    <property type="entry name" value="P-loop containing nucleoside triphosphate hydrolases"/>
    <property type="match status" value="1"/>
</dbReference>
<evidence type="ECO:0000256" key="6">
    <source>
        <dbReference type="ARBA" id="ARBA00022989"/>
    </source>
</evidence>
<dbReference type="PROSITE" id="PS00211">
    <property type="entry name" value="ABC_TRANSPORTER_1"/>
    <property type="match status" value="1"/>
</dbReference>
<evidence type="ECO:0000256" key="1">
    <source>
        <dbReference type="ARBA" id="ARBA00004651"/>
    </source>
</evidence>
<dbReference type="InterPro" id="IPR011527">
    <property type="entry name" value="ABC1_TM_dom"/>
</dbReference>
<keyword evidence="6 8" id="KW-1133">Transmembrane helix</keyword>
<evidence type="ECO:0000256" key="2">
    <source>
        <dbReference type="ARBA" id="ARBA00022448"/>
    </source>
</evidence>
<keyword evidence="4" id="KW-0547">Nucleotide-binding</keyword>
<protein>
    <submittedName>
        <fullName evidence="11">ABC transporter ATP-binding protein/permease</fullName>
    </submittedName>
</protein>
<evidence type="ECO:0000256" key="4">
    <source>
        <dbReference type="ARBA" id="ARBA00022741"/>
    </source>
</evidence>
<comment type="subcellular location">
    <subcellularLocation>
        <location evidence="1">Cell membrane</location>
        <topology evidence="1">Multi-pass membrane protein</topology>
    </subcellularLocation>
</comment>
<dbReference type="FunFam" id="3.40.50.300:FF:000287">
    <property type="entry name" value="Multidrug ABC transporter ATP-binding protein"/>
    <property type="match status" value="1"/>
</dbReference>
<evidence type="ECO:0000256" key="8">
    <source>
        <dbReference type="SAM" id="Phobius"/>
    </source>
</evidence>
<dbReference type="InterPro" id="IPR027417">
    <property type="entry name" value="P-loop_NTPase"/>
</dbReference>
<keyword evidence="3 8" id="KW-0812">Transmembrane</keyword>
<dbReference type="InterPro" id="IPR003593">
    <property type="entry name" value="AAA+_ATPase"/>
</dbReference>
<dbReference type="Pfam" id="PF00005">
    <property type="entry name" value="ABC_tran"/>
    <property type="match status" value="1"/>
</dbReference>
<dbReference type="Gene3D" id="1.20.1560.10">
    <property type="entry name" value="ABC transporter type 1, transmembrane domain"/>
    <property type="match status" value="1"/>
</dbReference>
<dbReference type="InterPro" id="IPR036640">
    <property type="entry name" value="ABC1_TM_sf"/>
</dbReference>
<dbReference type="PANTHER" id="PTHR43394">
    <property type="entry name" value="ATP-DEPENDENT PERMEASE MDL1, MITOCHONDRIAL"/>
    <property type="match status" value="1"/>
</dbReference>
<proteinExistence type="predicted"/>
<dbReference type="PROSITE" id="PS50929">
    <property type="entry name" value="ABC_TM1F"/>
    <property type="match status" value="1"/>
</dbReference>
<evidence type="ECO:0000256" key="3">
    <source>
        <dbReference type="ARBA" id="ARBA00022692"/>
    </source>
</evidence>
<dbReference type="Gene3D" id="3.40.50.300">
    <property type="entry name" value="P-loop containing nucleotide triphosphate hydrolases"/>
    <property type="match status" value="1"/>
</dbReference>
<dbReference type="RefSeq" id="WP_070088958.1">
    <property type="nucleotide sequence ID" value="NZ_CABMJS010000018.1"/>
</dbReference>
<feature type="domain" description="ABC transmembrane type-1" evidence="10">
    <location>
        <begin position="33"/>
        <end position="323"/>
    </location>
</feature>
<accession>A0A9D2VZL7</accession>
<dbReference type="AlphaFoldDB" id="A0A9D2VZL7"/>
<evidence type="ECO:0000313" key="12">
    <source>
        <dbReference type="Proteomes" id="UP000813420"/>
    </source>
</evidence>